<dbReference type="InterPro" id="IPR050330">
    <property type="entry name" value="Bact_OuterMem_StrucFunc"/>
</dbReference>
<evidence type="ECO:0000313" key="8">
    <source>
        <dbReference type="EMBL" id="CAA9281637.1"/>
    </source>
</evidence>
<evidence type="ECO:0000256" key="2">
    <source>
        <dbReference type="ARBA" id="ARBA00023136"/>
    </source>
</evidence>
<dbReference type="EMBL" id="CADCTD010000168">
    <property type="protein sequence ID" value="CAA9281637.1"/>
    <property type="molecule type" value="Genomic_DNA"/>
</dbReference>
<sequence>MARLPVLACFAATLALTLPTVSSAQSDSAAQSLIDRLKPSGSSGTRGIRLPGEAPAPAPVAAPAPVWSAPARPAAPVQEQAATTRPVAPRTAPRETTADAPSVSITVTFQTGSAVLTPEAERALAPLGRALASADLAPYRFRIEGHTDTVGDAAVNQALSERRAAAVRDHLARVYGVPDSRMVAVGFGSAQPLVQTPPQVNEPRNRRVQVVNIGS</sequence>
<dbReference type="AlphaFoldDB" id="A0A6J4JLI9"/>
<feature type="signal peptide" evidence="6">
    <location>
        <begin position="1"/>
        <end position="24"/>
    </location>
</feature>
<dbReference type="CDD" id="cd07185">
    <property type="entry name" value="OmpA_C-like"/>
    <property type="match status" value="1"/>
</dbReference>
<reference evidence="8" key="1">
    <citation type="submission" date="2020-02" db="EMBL/GenBank/DDBJ databases">
        <authorList>
            <person name="Meier V. D."/>
        </authorList>
    </citation>
    <scope>NUCLEOTIDE SEQUENCE</scope>
    <source>
        <strain evidence="8">AVDCRST_MAG27</strain>
    </source>
</reference>
<keyword evidence="3" id="KW-0998">Cell outer membrane</keyword>
<evidence type="ECO:0000256" key="3">
    <source>
        <dbReference type="ARBA" id="ARBA00023237"/>
    </source>
</evidence>
<proteinExistence type="predicted"/>
<evidence type="ECO:0000256" key="4">
    <source>
        <dbReference type="PROSITE-ProRule" id="PRU00473"/>
    </source>
</evidence>
<organism evidence="8">
    <name type="scientific">uncultured Craurococcus sp</name>
    <dbReference type="NCBI Taxonomy" id="1135998"/>
    <lineage>
        <taxon>Bacteria</taxon>
        <taxon>Pseudomonadati</taxon>
        <taxon>Pseudomonadota</taxon>
        <taxon>Alphaproteobacteria</taxon>
        <taxon>Acetobacterales</taxon>
        <taxon>Acetobacteraceae</taxon>
        <taxon>Craurococcus</taxon>
        <taxon>environmental samples</taxon>
    </lineage>
</organism>
<comment type="subcellular location">
    <subcellularLocation>
        <location evidence="1">Cell outer membrane</location>
    </subcellularLocation>
</comment>
<feature type="chain" id="PRO_5026926524" description="OmpA-like domain-containing protein" evidence="6">
    <location>
        <begin position="25"/>
        <end position="215"/>
    </location>
</feature>
<dbReference type="Gene3D" id="3.30.1330.60">
    <property type="entry name" value="OmpA-like domain"/>
    <property type="match status" value="1"/>
</dbReference>
<dbReference type="PANTHER" id="PTHR30329:SF21">
    <property type="entry name" value="LIPOPROTEIN YIAD-RELATED"/>
    <property type="match status" value="1"/>
</dbReference>
<evidence type="ECO:0000256" key="1">
    <source>
        <dbReference type="ARBA" id="ARBA00004442"/>
    </source>
</evidence>
<dbReference type="PANTHER" id="PTHR30329">
    <property type="entry name" value="STATOR ELEMENT OF FLAGELLAR MOTOR COMPLEX"/>
    <property type="match status" value="1"/>
</dbReference>
<evidence type="ECO:0000259" key="7">
    <source>
        <dbReference type="PROSITE" id="PS51123"/>
    </source>
</evidence>
<evidence type="ECO:0000256" key="6">
    <source>
        <dbReference type="SAM" id="SignalP"/>
    </source>
</evidence>
<dbReference type="PROSITE" id="PS51123">
    <property type="entry name" value="OMPA_2"/>
    <property type="match status" value="1"/>
</dbReference>
<dbReference type="GO" id="GO:0009279">
    <property type="term" value="C:cell outer membrane"/>
    <property type="evidence" value="ECO:0007669"/>
    <property type="project" value="UniProtKB-SubCell"/>
</dbReference>
<dbReference type="InterPro" id="IPR036737">
    <property type="entry name" value="OmpA-like_sf"/>
</dbReference>
<dbReference type="PRINTS" id="PR01021">
    <property type="entry name" value="OMPADOMAIN"/>
</dbReference>
<dbReference type="InterPro" id="IPR006664">
    <property type="entry name" value="OMP_bac"/>
</dbReference>
<name>A0A6J4JLI9_9PROT</name>
<accession>A0A6J4JLI9</accession>
<protein>
    <recommendedName>
        <fullName evidence="7">OmpA-like domain-containing protein</fullName>
    </recommendedName>
</protein>
<gene>
    <name evidence="8" type="ORF">AVDCRST_MAG27-3866</name>
</gene>
<dbReference type="Pfam" id="PF00691">
    <property type="entry name" value="OmpA"/>
    <property type="match status" value="1"/>
</dbReference>
<dbReference type="InterPro" id="IPR006665">
    <property type="entry name" value="OmpA-like"/>
</dbReference>
<feature type="region of interest" description="Disordered" evidence="5">
    <location>
        <begin position="35"/>
        <end position="102"/>
    </location>
</feature>
<keyword evidence="6" id="KW-0732">Signal</keyword>
<feature type="compositionally biased region" description="Low complexity" evidence="5">
    <location>
        <begin position="63"/>
        <end position="91"/>
    </location>
</feature>
<keyword evidence="2 4" id="KW-0472">Membrane</keyword>
<dbReference type="SUPFAM" id="SSF103088">
    <property type="entry name" value="OmpA-like"/>
    <property type="match status" value="1"/>
</dbReference>
<feature type="domain" description="OmpA-like" evidence="7">
    <location>
        <begin position="96"/>
        <end position="215"/>
    </location>
</feature>
<evidence type="ECO:0000256" key="5">
    <source>
        <dbReference type="SAM" id="MobiDB-lite"/>
    </source>
</evidence>